<reference evidence="2 3" key="1">
    <citation type="submission" date="2024-09" db="EMBL/GenBank/DDBJ databases">
        <authorList>
            <person name="Sun Q."/>
            <person name="Mori K."/>
        </authorList>
    </citation>
    <scope>NUCLEOTIDE SEQUENCE [LARGE SCALE GENOMIC DNA]</scope>
    <source>
        <strain evidence="2 3">CCM 7415</strain>
    </source>
</reference>
<organism evidence="2 3">
    <name type="scientific">Kushneria aurantia</name>
    <dbReference type="NCBI Taxonomy" id="504092"/>
    <lineage>
        <taxon>Bacteria</taxon>
        <taxon>Pseudomonadati</taxon>
        <taxon>Pseudomonadota</taxon>
        <taxon>Gammaproteobacteria</taxon>
        <taxon>Oceanospirillales</taxon>
        <taxon>Halomonadaceae</taxon>
        <taxon>Kushneria</taxon>
    </lineage>
</organism>
<accession>A0ABV6G333</accession>
<dbReference type="PANTHER" id="PTHR33594">
    <property type="entry name" value="SUPERFAMILY HYDROLASE, PUTATIVE (AFU_ORTHOLOGUE AFUA_1G03035)-RELATED"/>
    <property type="match status" value="1"/>
</dbReference>
<feature type="domain" description="HD" evidence="1">
    <location>
        <begin position="25"/>
        <end position="131"/>
    </location>
</feature>
<evidence type="ECO:0000259" key="1">
    <source>
        <dbReference type="PROSITE" id="PS51831"/>
    </source>
</evidence>
<dbReference type="SUPFAM" id="SSF109604">
    <property type="entry name" value="HD-domain/PDEase-like"/>
    <property type="match status" value="1"/>
</dbReference>
<dbReference type="Proteomes" id="UP001589814">
    <property type="component" value="Unassembled WGS sequence"/>
</dbReference>
<comment type="caution">
    <text evidence="2">The sequence shown here is derived from an EMBL/GenBank/DDBJ whole genome shotgun (WGS) entry which is preliminary data.</text>
</comment>
<dbReference type="Pfam" id="PF01966">
    <property type="entry name" value="HD"/>
    <property type="match status" value="1"/>
</dbReference>
<keyword evidence="3" id="KW-1185">Reference proteome</keyword>
<dbReference type="SMART" id="SM00471">
    <property type="entry name" value="HDc"/>
    <property type="match status" value="1"/>
</dbReference>
<proteinExistence type="predicted"/>
<dbReference type="RefSeq" id="WP_083920945.1">
    <property type="nucleotide sequence ID" value="NZ_JBHLVX010000024.1"/>
</dbReference>
<sequence>MDIEAWEQELRSFTSKHLVQDEAHDVYHTIRVAEAAKIILDEEGGDPFVVITACYFHDCVSLPKNAPNRQESSKLSAEKCISILKERFSDFPRNLQQSIYHAILAHSFSANIAPETLEAKIVQDADRLDALGAIGLARVFYIAGSMGQELWSEFDPFALRREVNDKEFALDHFQSKLLKLPYGMNTNKGHELAKAKCNYLVEFLEKLSEDIGGNSNDYNEVKEKIWAWKKNEQENCRLHI</sequence>
<dbReference type="Gene3D" id="1.10.3210.50">
    <property type="match status" value="1"/>
</dbReference>
<evidence type="ECO:0000313" key="2">
    <source>
        <dbReference type="EMBL" id="MFC0267831.1"/>
    </source>
</evidence>
<protein>
    <submittedName>
        <fullName evidence="2">HD domain-containing protein</fullName>
    </submittedName>
</protein>
<gene>
    <name evidence="2" type="ORF">ACFFHW_07480</name>
</gene>
<dbReference type="PANTHER" id="PTHR33594:SF1">
    <property type="entry name" value="HD_PDEASE DOMAIN-CONTAINING PROTEIN"/>
    <property type="match status" value="1"/>
</dbReference>
<name>A0ABV6G333_9GAMM</name>
<dbReference type="CDD" id="cd00077">
    <property type="entry name" value="HDc"/>
    <property type="match status" value="1"/>
</dbReference>
<dbReference type="InterPro" id="IPR006674">
    <property type="entry name" value="HD_domain"/>
</dbReference>
<dbReference type="EMBL" id="JBHLVX010000024">
    <property type="protein sequence ID" value="MFC0267831.1"/>
    <property type="molecule type" value="Genomic_DNA"/>
</dbReference>
<evidence type="ECO:0000313" key="3">
    <source>
        <dbReference type="Proteomes" id="UP001589814"/>
    </source>
</evidence>
<dbReference type="InterPro" id="IPR003607">
    <property type="entry name" value="HD/PDEase_dom"/>
</dbReference>
<dbReference type="PROSITE" id="PS51831">
    <property type="entry name" value="HD"/>
    <property type="match status" value="1"/>
</dbReference>